<dbReference type="RefSeq" id="WP_252854616.1">
    <property type="nucleotide sequence ID" value="NZ_JAMXLR010000073.1"/>
</dbReference>
<keyword evidence="4 5" id="KW-0472">Membrane</keyword>
<dbReference type="Proteomes" id="UP001155241">
    <property type="component" value="Unassembled WGS sequence"/>
</dbReference>
<comment type="caution">
    <text evidence="6">The sequence shown here is derived from an EMBL/GenBank/DDBJ whole genome shotgun (WGS) entry which is preliminary data.</text>
</comment>
<feature type="transmembrane region" description="Helical" evidence="5">
    <location>
        <begin position="230"/>
        <end position="253"/>
    </location>
</feature>
<keyword evidence="7" id="KW-1185">Reference proteome</keyword>
<keyword evidence="3 5" id="KW-1133">Transmembrane helix</keyword>
<dbReference type="AlphaFoldDB" id="A0A9X2FH33"/>
<evidence type="ECO:0000256" key="4">
    <source>
        <dbReference type="ARBA" id="ARBA00023136"/>
    </source>
</evidence>
<name>A0A9X2FH33_9BACT</name>
<evidence type="ECO:0000256" key="5">
    <source>
        <dbReference type="SAM" id="Phobius"/>
    </source>
</evidence>
<dbReference type="SUPFAM" id="SSF144083">
    <property type="entry name" value="Magnesium transport protein CorA, transmembrane region"/>
    <property type="match status" value="1"/>
</dbReference>
<evidence type="ECO:0000256" key="1">
    <source>
        <dbReference type="ARBA" id="ARBA00004141"/>
    </source>
</evidence>
<dbReference type="Pfam" id="PF01544">
    <property type="entry name" value="CorA"/>
    <property type="match status" value="1"/>
</dbReference>
<reference evidence="6" key="1">
    <citation type="submission" date="2022-06" db="EMBL/GenBank/DDBJ databases">
        <title>Aeoliella straminimaris, a novel planctomycete from sediments.</title>
        <authorList>
            <person name="Vitorino I.R."/>
            <person name="Lage O.M."/>
        </authorList>
    </citation>
    <scope>NUCLEOTIDE SEQUENCE</scope>
    <source>
        <strain evidence="6">ICT_H6.2</strain>
    </source>
</reference>
<organism evidence="6 7">
    <name type="scientific">Aeoliella straminimaris</name>
    <dbReference type="NCBI Taxonomy" id="2954799"/>
    <lineage>
        <taxon>Bacteria</taxon>
        <taxon>Pseudomonadati</taxon>
        <taxon>Planctomycetota</taxon>
        <taxon>Planctomycetia</taxon>
        <taxon>Pirellulales</taxon>
        <taxon>Lacipirellulaceae</taxon>
        <taxon>Aeoliella</taxon>
    </lineage>
</organism>
<dbReference type="Gene3D" id="1.20.58.340">
    <property type="entry name" value="Magnesium transport protein CorA, transmembrane region"/>
    <property type="match status" value="1"/>
</dbReference>
<evidence type="ECO:0000256" key="3">
    <source>
        <dbReference type="ARBA" id="ARBA00022989"/>
    </source>
</evidence>
<dbReference type="EMBL" id="JAMXLR010000073">
    <property type="protein sequence ID" value="MCO6046504.1"/>
    <property type="molecule type" value="Genomic_DNA"/>
</dbReference>
<proteinExistence type="predicted"/>
<keyword evidence="2 5" id="KW-0812">Transmembrane</keyword>
<sequence length="264" mass="29746">MAPTPAPQNQSLLPSGWKVPQKFRDRLGSSPGRQRIMESEGHLLIVLHEPPDSADDARVGRLFWRDPSGNWMPKALRHGDHSLGELLAEYEQVIDKLDDREQRANSAEEYFDILRDLNPLVRAANNVHTTLQKARDAAPDDRQLILQRDAAYAMARRVDLLAADTRHGLEYRIALRAEEQAEHSRQMATSAHRLNLLVAFFFPLATLAGIFGMNLNNPLEDMSHQVGPQFLMGVLLCGLLLGGVLTAFVTLPAPKRKQKRRRRT</sequence>
<evidence type="ECO:0000256" key="2">
    <source>
        <dbReference type="ARBA" id="ARBA00022692"/>
    </source>
</evidence>
<accession>A0A9X2FH33</accession>
<dbReference type="InterPro" id="IPR002523">
    <property type="entry name" value="MgTranspt_CorA/ZnTranspt_ZntB"/>
</dbReference>
<feature type="transmembrane region" description="Helical" evidence="5">
    <location>
        <begin position="194"/>
        <end position="215"/>
    </location>
</feature>
<dbReference type="GO" id="GO:0046873">
    <property type="term" value="F:metal ion transmembrane transporter activity"/>
    <property type="evidence" value="ECO:0007669"/>
    <property type="project" value="InterPro"/>
</dbReference>
<comment type="subcellular location">
    <subcellularLocation>
        <location evidence="1">Membrane</location>
        <topology evidence="1">Multi-pass membrane protein</topology>
    </subcellularLocation>
</comment>
<dbReference type="InterPro" id="IPR045863">
    <property type="entry name" value="CorA_TM1_TM2"/>
</dbReference>
<evidence type="ECO:0000313" key="6">
    <source>
        <dbReference type="EMBL" id="MCO6046504.1"/>
    </source>
</evidence>
<gene>
    <name evidence="6" type="ORF">NG895_21605</name>
</gene>
<protein>
    <submittedName>
        <fullName evidence="6">CorA family divalent cation transporter</fullName>
    </submittedName>
</protein>
<evidence type="ECO:0000313" key="7">
    <source>
        <dbReference type="Proteomes" id="UP001155241"/>
    </source>
</evidence>
<dbReference type="GO" id="GO:0016020">
    <property type="term" value="C:membrane"/>
    <property type="evidence" value="ECO:0007669"/>
    <property type="project" value="UniProtKB-SubCell"/>
</dbReference>